<dbReference type="Proteomes" id="UP001221898">
    <property type="component" value="Unassembled WGS sequence"/>
</dbReference>
<accession>A0AAD7WVK8</accession>
<organism evidence="2 3">
    <name type="scientific">Aldrovandia affinis</name>
    <dbReference type="NCBI Taxonomy" id="143900"/>
    <lineage>
        <taxon>Eukaryota</taxon>
        <taxon>Metazoa</taxon>
        <taxon>Chordata</taxon>
        <taxon>Craniata</taxon>
        <taxon>Vertebrata</taxon>
        <taxon>Euteleostomi</taxon>
        <taxon>Actinopterygii</taxon>
        <taxon>Neopterygii</taxon>
        <taxon>Teleostei</taxon>
        <taxon>Notacanthiformes</taxon>
        <taxon>Halosauridae</taxon>
        <taxon>Aldrovandia</taxon>
    </lineage>
</organism>
<proteinExistence type="predicted"/>
<name>A0AAD7WVK8_9TELE</name>
<gene>
    <name evidence="2" type="ORF">AAFF_G00194820</name>
</gene>
<comment type="caution">
    <text evidence="2">The sequence shown here is derived from an EMBL/GenBank/DDBJ whole genome shotgun (WGS) entry which is preliminary data.</text>
</comment>
<keyword evidence="3" id="KW-1185">Reference proteome</keyword>
<reference evidence="2" key="1">
    <citation type="journal article" date="2023" name="Science">
        <title>Genome structures resolve the early diversification of teleost fishes.</title>
        <authorList>
            <person name="Parey E."/>
            <person name="Louis A."/>
            <person name="Montfort J."/>
            <person name="Bouchez O."/>
            <person name="Roques C."/>
            <person name="Iampietro C."/>
            <person name="Lluch J."/>
            <person name="Castinel A."/>
            <person name="Donnadieu C."/>
            <person name="Desvignes T."/>
            <person name="Floi Bucao C."/>
            <person name="Jouanno E."/>
            <person name="Wen M."/>
            <person name="Mejri S."/>
            <person name="Dirks R."/>
            <person name="Jansen H."/>
            <person name="Henkel C."/>
            <person name="Chen W.J."/>
            <person name="Zahm M."/>
            <person name="Cabau C."/>
            <person name="Klopp C."/>
            <person name="Thompson A.W."/>
            <person name="Robinson-Rechavi M."/>
            <person name="Braasch I."/>
            <person name="Lecointre G."/>
            <person name="Bobe J."/>
            <person name="Postlethwait J.H."/>
            <person name="Berthelot C."/>
            <person name="Roest Crollius H."/>
            <person name="Guiguen Y."/>
        </authorList>
    </citation>
    <scope>NUCLEOTIDE SEQUENCE</scope>
    <source>
        <strain evidence="2">NC1722</strain>
    </source>
</reference>
<evidence type="ECO:0000313" key="3">
    <source>
        <dbReference type="Proteomes" id="UP001221898"/>
    </source>
</evidence>
<evidence type="ECO:0000313" key="2">
    <source>
        <dbReference type="EMBL" id="KAJ8410578.1"/>
    </source>
</evidence>
<feature type="region of interest" description="Disordered" evidence="1">
    <location>
        <begin position="117"/>
        <end position="171"/>
    </location>
</feature>
<dbReference type="EMBL" id="JAINUG010000026">
    <property type="protein sequence ID" value="KAJ8410578.1"/>
    <property type="molecule type" value="Genomic_DNA"/>
</dbReference>
<evidence type="ECO:0000256" key="1">
    <source>
        <dbReference type="SAM" id="MobiDB-lite"/>
    </source>
</evidence>
<dbReference type="AlphaFoldDB" id="A0AAD7WVK8"/>
<sequence>MGAASANNKPQLLSPATAEHNGLPAVESVAERAVARPCSLTSVEWLGDTGPHTAILALVITGRLSSLAEGPAGTGKVKGRGVNQAPCSSVPEGQVTRAVPLSPSSYINAYRRRTALHTDGAEISSRERAPRRPASAAVDASGTMGADDASLSPSLSPGAGRHRLSEMPAGL</sequence>
<feature type="compositionally biased region" description="Low complexity" evidence="1">
    <location>
        <begin position="132"/>
        <end position="141"/>
    </location>
</feature>
<protein>
    <submittedName>
        <fullName evidence="2">Uncharacterized protein</fullName>
    </submittedName>
</protein>